<dbReference type="EMBL" id="JAEUAX010000020">
    <property type="protein sequence ID" value="MBW9111930.1"/>
    <property type="molecule type" value="Genomic_DNA"/>
</dbReference>
<organism evidence="1 2">
    <name type="scientific">Microbacterium ureisolvens</name>
    <dbReference type="NCBI Taxonomy" id="2781186"/>
    <lineage>
        <taxon>Bacteria</taxon>
        <taxon>Bacillati</taxon>
        <taxon>Actinomycetota</taxon>
        <taxon>Actinomycetes</taxon>
        <taxon>Micrococcales</taxon>
        <taxon>Microbacteriaceae</taxon>
        <taxon>Microbacterium</taxon>
    </lineage>
</organism>
<name>A0ABS7I632_9MICO</name>
<gene>
    <name evidence="1" type="ORF">JNB61_19360</name>
</gene>
<accession>A0ABS7I632</accession>
<proteinExistence type="predicted"/>
<evidence type="ECO:0000313" key="1">
    <source>
        <dbReference type="EMBL" id="MBW9111930.1"/>
    </source>
</evidence>
<sequence length="51" mass="5910">MTATWSLEDRLPTAEEHRELAEAGLYESIGFMRRDMTGMFQIIQPLTNITH</sequence>
<protein>
    <submittedName>
        <fullName evidence="1">Uncharacterized protein</fullName>
    </submittedName>
</protein>
<keyword evidence="2" id="KW-1185">Reference proteome</keyword>
<reference evidence="1 2" key="1">
    <citation type="journal article" date="2021" name="MBio">
        <title>Poor Competitiveness of Bradyrhizobium in Pigeon Pea Root Colonization in Indian Soils.</title>
        <authorList>
            <person name="Chalasani D."/>
            <person name="Basu A."/>
            <person name="Pullabhotla S.V.S.R.N."/>
            <person name="Jorrin B."/>
            <person name="Neal A.L."/>
            <person name="Poole P.S."/>
            <person name="Podile A.R."/>
            <person name="Tkacz A."/>
        </authorList>
    </citation>
    <scope>NUCLEOTIDE SEQUENCE [LARGE SCALE GENOMIC DNA]</scope>
    <source>
        <strain evidence="1 2">HU12</strain>
    </source>
</reference>
<evidence type="ECO:0000313" key="2">
    <source>
        <dbReference type="Proteomes" id="UP000777440"/>
    </source>
</evidence>
<dbReference type="RefSeq" id="WP_220340695.1">
    <property type="nucleotide sequence ID" value="NZ_JAEUAX010000020.1"/>
</dbReference>
<dbReference type="Proteomes" id="UP000777440">
    <property type="component" value="Unassembled WGS sequence"/>
</dbReference>
<comment type="caution">
    <text evidence="1">The sequence shown here is derived from an EMBL/GenBank/DDBJ whole genome shotgun (WGS) entry which is preliminary data.</text>
</comment>